<proteinExistence type="predicted"/>
<reference evidence="1" key="1">
    <citation type="submission" date="2022-07" db="EMBL/GenBank/DDBJ databases">
        <title>Genome Sequence of Agrocybe chaxingu.</title>
        <authorList>
            <person name="Buettner E."/>
        </authorList>
    </citation>
    <scope>NUCLEOTIDE SEQUENCE</scope>
    <source>
        <strain evidence="1">MP-N11</strain>
    </source>
</reference>
<dbReference type="Proteomes" id="UP001148786">
    <property type="component" value="Unassembled WGS sequence"/>
</dbReference>
<evidence type="ECO:0000313" key="1">
    <source>
        <dbReference type="EMBL" id="KAJ3510884.1"/>
    </source>
</evidence>
<gene>
    <name evidence="1" type="ORF">NLJ89_g4421</name>
</gene>
<dbReference type="AlphaFoldDB" id="A0A9W8K2Z3"/>
<sequence>MDNSSIVDVQEGFLKAVTRFPRRTVYAIKYHVGLNLQLRKKRIEKRLARALALVVNLKELTIYWAGIDEVLQGCEF</sequence>
<keyword evidence="2" id="KW-1185">Reference proteome</keyword>
<name>A0A9W8K2Z3_9AGAR</name>
<organism evidence="1 2">
    <name type="scientific">Agrocybe chaxingu</name>
    <dbReference type="NCBI Taxonomy" id="84603"/>
    <lineage>
        <taxon>Eukaryota</taxon>
        <taxon>Fungi</taxon>
        <taxon>Dikarya</taxon>
        <taxon>Basidiomycota</taxon>
        <taxon>Agaricomycotina</taxon>
        <taxon>Agaricomycetes</taxon>
        <taxon>Agaricomycetidae</taxon>
        <taxon>Agaricales</taxon>
        <taxon>Agaricineae</taxon>
        <taxon>Strophariaceae</taxon>
        <taxon>Agrocybe</taxon>
    </lineage>
</organism>
<comment type="caution">
    <text evidence="1">The sequence shown here is derived from an EMBL/GenBank/DDBJ whole genome shotgun (WGS) entry which is preliminary data.</text>
</comment>
<protein>
    <submittedName>
        <fullName evidence="1">Uncharacterized protein</fullName>
    </submittedName>
</protein>
<dbReference type="EMBL" id="JANKHO010000364">
    <property type="protein sequence ID" value="KAJ3510884.1"/>
    <property type="molecule type" value="Genomic_DNA"/>
</dbReference>
<accession>A0A9W8K2Z3</accession>
<evidence type="ECO:0000313" key="2">
    <source>
        <dbReference type="Proteomes" id="UP001148786"/>
    </source>
</evidence>